<name>A0A6A6U8J4_9PEZI</name>
<evidence type="ECO:0000313" key="2">
    <source>
        <dbReference type="EMBL" id="KAF2667921.1"/>
    </source>
</evidence>
<dbReference type="PANTHER" id="PTHR37490:SF1">
    <property type="entry name" value="GLYCOSYLTRANSFERASE 2-LIKE DOMAIN-CONTAINING PROTEIN"/>
    <property type="match status" value="1"/>
</dbReference>
<dbReference type="Pfam" id="PF11913">
    <property type="entry name" value="DUF3431"/>
    <property type="match status" value="1"/>
</dbReference>
<reference evidence="2" key="1">
    <citation type="journal article" date="2020" name="Stud. Mycol.">
        <title>101 Dothideomycetes genomes: a test case for predicting lifestyles and emergence of pathogens.</title>
        <authorList>
            <person name="Haridas S."/>
            <person name="Albert R."/>
            <person name="Binder M."/>
            <person name="Bloem J."/>
            <person name="Labutti K."/>
            <person name="Salamov A."/>
            <person name="Andreopoulos B."/>
            <person name="Baker S."/>
            <person name="Barry K."/>
            <person name="Bills G."/>
            <person name="Bluhm B."/>
            <person name="Cannon C."/>
            <person name="Castanera R."/>
            <person name="Culley D."/>
            <person name="Daum C."/>
            <person name="Ezra D."/>
            <person name="Gonzalez J."/>
            <person name="Henrissat B."/>
            <person name="Kuo A."/>
            <person name="Liang C."/>
            <person name="Lipzen A."/>
            <person name="Lutzoni F."/>
            <person name="Magnuson J."/>
            <person name="Mondo S."/>
            <person name="Nolan M."/>
            <person name="Ohm R."/>
            <person name="Pangilinan J."/>
            <person name="Park H.-J."/>
            <person name="Ramirez L."/>
            <person name="Alfaro M."/>
            <person name="Sun H."/>
            <person name="Tritt A."/>
            <person name="Yoshinaga Y."/>
            <person name="Zwiers L.-H."/>
            <person name="Turgeon B."/>
            <person name="Goodwin S."/>
            <person name="Spatafora J."/>
            <person name="Crous P."/>
            <person name="Grigoriev I."/>
        </authorList>
    </citation>
    <scope>NUCLEOTIDE SEQUENCE</scope>
    <source>
        <strain evidence="2">CBS 115976</strain>
    </source>
</reference>
<dbReference type="InterPro" id="IPR021838">
    <property type="entry name" value="DUF3431"/>
</dbReference>
<feature type="signal peptide" evidence="1">
    <location>
        <begin position="1"/>
        <end position="28"/>
    </location>
</feature>
<dbReference type="OrthoDB" id="28755at2759"/>
<feature type="chain" id="PRO_5025578290" evidence="1">
    <location>
        <begin position="29"/>
        <end position="348"/>
    </location>
</feature>
<evidence type="ECO:0000313" key="3">
    <source>
        <dbReference type="Proteomes" id="UP000799302"/>
    </source>
</evidence>
<organism evidence="2 3">
    <name type="scientific">Microthyrium microscopicum</name>
    <dbReference type="NCBI Taxonomy" id="703497"/>
    <lineage>
        <taxon>Eukaryota</taxon>
        <taxon>Fungi</taxon>
        <taxon>Dikarya</taxon>
        <taxon>Ascomycota</taxon>
        <taxon>Pezizomycotina</taxon>
        <taxon>Dothideomycetes</taxon>
        <taxon>Dothideomycetes incertae sedis</taxon>
        <taxon>Microthyriales</taxon>
        <taxon>Microthyriaceae</taxon>
        <taxon>Microthyrium</taxon>
    </lineage>
</organism>
<keyword evidence="3" id="KW-1185">Reference proteome</keyword>
<keyword evidence="1" id="KW-0732">Signal</keyword>
<gene>
    <name evidence="2" type="ORF">BT63DRAFT_305052</name>
</gene>
<proteinExistence type="predicted"/>
<accession>A0A6A6U8J4</accession>
<dbReference type="PANTHER" id="PTHR37490">
    <property type="entry name" value="EXPRESSED PROTEIN"/>
    <property type="match status" value="1"/>
</dbReference>
<evidence type="ECO:0000256" key="1">
    <source>
        <dbReference type="SAM" id="SignalP"/>
    </source>
</evidence>
<dbReference type="Proteomes" id="UP000799302">
    <property type="component" value="Unassembled WGS sequence"/>
</dbReference>
<dbReference type="EMBL" id="MU004237">
    <property type="protein sequence ID" value="KAF2667921.1"/>
    <property type="molecule type" value="Genomic_DNA"/>
</dbReference>
<dbReference type="AlphaFoldDB" id="A0A6A6U8J4"/>
<protein>
    <submittedName>
        <fullName evidence="2">Uncharacterized protein</fullName>
    </submittedName>
</protein>
<sequence length="348" mass="40599">MYITSWQKLIPLAAAILFLFRAFQSSWAPHFTGSHYLASLHANISTSVEDLPTPTNTPFSDVDQSLQPSASLESNEPLETPDLTHTFDFIISYYKEDTREVRKKMAELKALDAMKVYTRIRTFIYVKDEKANLDELRMVFQTQNVFLIPNRGREAGAYFTHIINNWWDLADHNLFMQAELHHHDNARDKLVDYLRPNTGFLNIGFHEICSSEDCYDPWVKERRFSRIQEIYTLVKQEFCPAQIAIDYLGQIVVSRRRVQLNSRKIYQYLKDTLESEMDHPIHTDYHHENFQDTVENPYFGHTLERSYGILWDCHYPRIAETCGKGFGALVARRGPGDTNDDKCQCLDP</sequence>